<dbReference type="AlphaFoldDB" id="A0A7T8GRY9"/>
<evidence type="ECO:0000313" key="1">
    <source>
        <dbReference type="EMBL" id="QQP36689.1"/>
    </source>
</evidence>
<organism evidence="1 2">
    <name type="scientific">Caligus rogercresseyi</name>
    <name type="common">Sea louse</name>
    <dbReference type="NCBI Taxonomy" id="217165"/>
    <lineage>
        <taxon>Eukaryota</taxon>
        <taxon>Metazoa</taxon>
        <taxon>Ecdysozoa</taxon>
        <taxon>Arthropoda</taxon>
        <taxon>Crustacea</taxon>
        <taxon>Multicrustacea</taxon>
        <taxon>Hexanauplia</taxon>
        <taxon>Copepoda</taxon>
        <taxon>Siphonostomatoida</taxon>
        <taxon>Caligidae</taxon>
        <taxon>Caligus</taxon>
    </lineage>
</organism>
<protein>
    <submittedName>
        <fullName evidence="1">Uncharacterized protein</fullName>
    </submittedName>
</protein>
<gene>
    <name evidence="1" type="ORF">FKW44_021860</name>
</gene>
<evidence type="ECO:0000313" key="2">
    <source>
        <dbReference type="Proteomes" id="UP000595437"/>
    </source>
</evidence>
<proteinExistence type="predicted"/>
<keyword evidence="2" id="KW-1185">Reference proteome</keyword>
<dbReference type="EMBL" id="CP045905">
    <property type="protein sequence ID" value="QQP36689.1"/>
    <property type="molecule type" value="Genomic_DNA"/>
</dbReference>
<reference evidence="2" key="1">
    <citation type="submission" date="2021-01" db="EMBL/GenBank/DDBJ databases">
        <title>Caligus Genome Assembly.</title>
        <authorList>
            <person name="Gallardo-Escarate C."/>
        </authorList>
    </citation>
    <scope>NUCLEOTIDE SEQUENCE [LARGE SCALE GENOMIC DNA]</scope>
</reference>
<dbReference type="Proteomes" id="UP000595437">
    <property type="component" value="Chromosome 16"/>
</dbReference>
<sequence>MSRPDRLTTILIPNPYTTPYPTSSSSSYTLLFRHTPWRQQHDGQQQQSLQWQPRLLDTKLCPLRTRKGGRQNGGWGASK</sequence>
<accession>A0A7T8GRY9</accession>
<name>A0A7T8GRY9_CALRO</name>